<name>A0ABU2H9H1_9ACTN</name>
<evidence type="ECO:0000256" key="1">
    <source>
        <dbReference type="SAM" id="MobiDB-lite"/>
    </source>
</evidence>
<dbReference type="EMBL" id="JAVLVT010000009">
    <property type="protein sequence ID" value="MDS1271964.1"/>
    <property type="molecule type" value="Genomic_DNA"/>
</dbReference>
<dbReference type="Pfam" id="PF12277">
    <property type="entry name" value="DUF3618"/>
    <property type="match status" value="1"/>
</dbReference>
<dbReference type="RefSeq" id="WP_310913526.1">
    <property type="nucleotide sequence ID" value="NZ_JAVLVT010000009.1"/>
</dbReference>
<gene>
    <name evidence="3" type="ORF">RIF23_16855</name>
</gene>
<keyword evidence="2" id="KW-0812">Transmembrane</keyword>
<accession>A0ABU2H9H1</accession>
<evidence type="ECO:0000256" key="2">
    <source>
        <dbReference type="SAM" id="Phobius"/>
    </source>
</evidence>
<keyword evidence="2" id="KW-1133">Transmembrane helix</keyword>
<evidence type="ECO:0000313" key="3">
    <source>
        <dbReference type="EMBL" id="MDS1271964.1"/>
    </source>
</evidence>
<organism evidence="3 4">
    <name type="scientific">Lipingzhangella rawalii</name>
    <dbReference type="NCBI Taxonomy" id="2055835"/>
    <lineage>
        <taxon>Bacteria</taxon>
        <taxon>Bacillati</taxon>
        <taxon>Actinomycetota</taxon>
        <taxon>Actinomycetes</taxon>
        <taxon>Streptosporangiales</taxon>
        <taxon>Nocardiopsidaceae</taxon>
        <taxon>Lipingzhangella</taxon>
    </lineage>
</organism>
<evidence type="ECO:0000313" key="4">
    <source>
        <dbReference type="Proteomes" id="UP001250214"/>
    </source>
</evidence>
<keyword evidence="2" id="KW-0472">Membrane</keyword>
<comment type="caution">
    <text evidence="3">The sequence shown here is derived from an EMBL/GenBank/DDBJ whole genome shotgun (WGS) entry which is preliminary data.</text>
</comment>
<dbReference type="InterPro" id="IPR022062">
    <property type="entry name" value="DUF3618"/>
</dbReference>
<reference evidence="4" key="1">
    <citation type="submission" date="2023-07" db="EMBL/GenBank/DDBJ databases">
        <title>Novel species in the genus Lipingzhangella isolated from Sambhar Salt Lake.</title>
        <authorList>
            <person name="Jiya N."/>
            <person name="Kajale S."/>
            <person name="Sharma A."/>
        </authorList>
    </citation>
    <scope>NUCLEOTIDE SEQUENCE [LARGE SCALE GENOMIC DNA]</scope>
    <source>
        <strain evidence="4">LS1_29</strain>
    </source>
</reference>
<protein>
    <submittedName>
        <fullName evidence="3">DUF3618 domain-containing protein</fullName>
    </submittedName>
</protein>
<keyword evidence="4" id="KW-1185">Reference proteome</keyword>
<feature type="transmembrane region" description="Helical" evidence="2">
    <location>
        <begin position="80"/>
        <end position="99"/>
    </location>
</feature>
<dbReference type="Proteomes" id="UP001250214">
    <property type="component" value="Unassembled WGS sequence"/>
</dbReference>
<proteinExistence type="predicted"/>
<sequence length="110" mass="12060">MARGGAARELAEKAREFEETRGRLDATLHEVAERTRPANVARKGVQQLRDLGSQLLDGSARASSRNVDTSEDSAEVPREAVLLGVGAGVVVTVGVVLWLRRRRMDRRPLD</sequence>
<feature type="region of interest" description="Disordered" evidence="1">
    <location>
        <begin position="56"/>
        <end position="75"/>
    </location>
</feature>